<keyword evidence="1" id="KW-0812">Transmembrane</keyword>
<dbReference type="AlphaFoldDB" id="A0A0K2UBB1"/>
<feature type="domain" description="SET" evidence="2">
    <location>
        <begin position="126"/>
        <end position="371"/>
    </location>
</feature>
<dbReference type="PROSITE" id="PS50280">
    <property type="entry name" value="SET"/>
    <property type="match status" value="1"/>
</dbReference>
<keyword evidence="1" id="KW-0472">Membrane</keyword>
<dbReference type="InterPro" id="IPR053010">
    <property type="entry name" value="SET_SmydA-8"/>
</dbReference>
<evidence type="ECO:0000259" key="2">
    <source>
        <dbReference type="PROSITE" id="PS50280"/>
    </source>
</evidence>
<accession>A0A0K2UBB1</accession>
<dbReference type="PANTHER" id="PTHR46455:SF5">
    <property type="entry name" value="SET AND MYND DOMAIN CONTAINING, ARTHROPOD-SPECIFIC, MEMBER 4, ISOFORM A"/>
    <property type="match status" value="1"/>
</dbReference>
<dbReference type="Gene3D" id="6.10.140.2220">
    <property type="match status" value="1"/>
</dbReference>
<evidence type="ECO:0000256" key="1">
    <source>
        <dbReference type="SAM" id="Phobius"/>
    </source>
</evidence>
<reference evidence="3" key="1">
    <citation type="submission" date="2014-05" db="EMBL/GenBank/DDBJ databases">
        <authorList>
            <person name="Chronopoulou M."/>
        </authorList>
    </citation>
    <scope>NUCLEOTIDE SEQUENCE</scope>
    <source>
        <tissue evidence="3">Whole organism</tissue>
    </source>
</reference>
<dbReference type="GO" id="GO:0008757">
    <property type="term" value="F:S-adenosylmethionine-dependent methyltransferase activity"/>
    <property type="evidence" value="ECO:0007669"/>
    <property type="project" value="UniProtKB-ARBA"/>
</dbReference>
<dbReference type="CDD" id="cd20071">
    <property type="entry name" value="SET_SMYD"/>
    <property type="match status" value="1"/>
</dbReference>
<sequence length="610" mass="70874">LTTHVDSNRSLLLVYIFSMFCYPAFYDIIYLYVCVRSQRPQNSVHETFFPLVMSPAASSKDSNGASPINGLTDTQDDVEVDNDMCCFFCGNEEEEDNHLTLCPFCKIVYYCSEEHYIIHRHSNRCFPFIVKRSKRFGRYMVAARDINPLELILSEQPAVVGPYSKKLPGCLNCFRLVDGSYYCSKCGVPVCDKECEIGDLHRPECGYFQKNNFVIKKENHYSSQACVTPLRMLLMKKSDPNTFRKIDMLMDHIEERVVINKQVNIQLLNIILFLKEVSSSKEFNQNEVSTSNDFDQKEIQRMLGILKTNGMKFEPLGPERGCPGVALYPVYCLINHACFNNTNYVKFPDFHLELRSQIPIKKGEQIFTRYVSSTIGNLRRRQDIKQYWFFDCECQRCIDRTELGTYMSGINCKHCKNGYLLPINSLNYESDWSCNNCDVIVNYKTISDIIDTIESQVRSIEHETIDELEEMLYHYQKLLHPNHYIVIDIMHNLIHVYAAKETLTRPEKERKIQLCMSVLETLGRVDPGYTKWRGTILQEMIYPLMMVSKEDHEYKRITEREFHKRLNICARKLAEAKKCLTGGFTKLTENSVSSILKKPIDEDNVSKSNT</sequence>
<dbReference type="SUPFAM" id="SSF82199">
    <property type="entry name" value="SET domain"/>
    <property type="match status" value="1"/>
</dbReference>
<proteinExistence type="predicted"/>
<dbReference type="Gene3D" id="2.170.270.10">
    <property type="entry name" value="SET domain"/>
    <property type="match status" value="1"/>
</dbReference>
<dbReference type="GO" id="GO:0008276">
    <property type="term" value="F:protein methyltransferase activity"/>
    <property type="evidence" value="ECO:0007669"/>
    <property type="project" value="UniProtKB-ARBA"/>
</dbReference>
<name>A0A0K2UBB1_LEPSM</name>
<dbReference type="EMBL" id="HACA01017625">
    <property type="protein sequence ID" value="CDW34986.1"/>
    <property type="molecule type" value="Transcribed_RNA"/>
</dbReference>
<feature type="transmembrane region" description="Helical" evidence="1">
    <location>
        <begin position="12"/>
        <end position="33"/>
    </location>
</feature>
<feature type="non-terminal residue" evidence="3">
    <location>
        <position position="1"/>
    </location>
</feature>
<dbReference type="PANTHER" id="PTHR46455">
    <property type="entry name" value="SET AND MYND DOMAIN CONTAINING, ARTHROPOD-SPECIFIC, MEMBER 4, ISOFORM A"/>
    <property type="match status" value="1"/>
</dbReference>
<dbReference type="InterPro" id="IPR001214">
    <property type="entry name" value="SET_dom"/>
</dbReference>
<dbReference type="GO" id="GO:0008170">
    <property type="term" value="F:N-methyltransferase activity"/>
    <property type="evidence" value="ECO:0007669"/>
    <property type="project" value="UniProtKB-ARBA"/>
</dbReference>
<protein>
    <submittedName>
        <fullName evidence="3">Protein msta, isoform Alike [Bombyx mori]</fullName>
    </submittedName>
</protein>
<organism evidence="3">
    <name type="scientific">Lepeophtheirus salmonis</name>
    <name type="common">Salmon louse</name>
    <name type="synonym">Caligus salmonis</name>
    <dbReference type="NCBI Taxonomy" id="72036"/>
    <lineage>
        <taxon>Eukaryota</taxon>
        <taxon>Metazoa</taxon>
        <taxon>Ecdysozoa</taxon>
        <taxon>Arthropoda</taxon>
        <taxon>Crustacea</taxon>
        <taxon>Multicrustacea</taxon>
        <taxon>Hexanauplia</taxon>
        <taxon>Copepoda</taxon>
        <taxon>Siphonostomatoida</taxon>
        <taxon>Caligidae</taxon>
        <taxon>Lepeophtheirus</taxon>
    </lineage>
</organism>
<evidence type="ECO:0000313" key="3">
    <source>
        <dbReference type="EMBL" id="CDW34986.1"/>
    </source>
</evidence>
<keyword evidence="1" id="KW-1133">Transmembrane helix</keyword>
<dbReference type="OrthoDB" id="265717at2759"/>
<dbReference type="Gene3D" id="1.10.220.160">
    <property type="match status" value="1"/>
</dbReference>
<dbReference type="InterPro" id="IPR046341">
    <property type="entry name" value="SET_dom_sf"/>
</dbReference>